<dbReference type="AlphaFoldDB" id="W7YGV9"/>
<dbReference type="GO" id="GO:0003824">
    <property type="term" value="F:catalytic activity"/>
    <property type="evidence" value="ECO:0007669"/>
    <property type="project" value="InterPro"/>
</dbReference>
<protein>
    <recommendedName>
        <fullName evidence="1">MOSC domain-containing protein</fullName>
    </recommendedName>
</protein>
<name>W7YGV9_9BACL</name>
<dbReference type="Pfam" id="PF03475">
    <property type="entry name" value="YiiM_3-alpha"/>
    <property type="match status" value="1"/>
</dbReference>
<dbReference type="Gene3D" id="2.40.33.20">
    <property type="entry name" value="PK beta-barrel domain-like"/>
    <property type="match status" value="1"/>
</dbReference>
<reference evidence="2 3" key="1">
    <citation type="journal article" date="2014" name="Genome Announc.">
        <title>Draft Genome Sequence of Paenibacillus pini JCM 16418T, Isolated from the Rhizosphere of Pine Tree.</title>
        <authorList>
            <person name="Yuki M."/>
            <person name="Oshima K."/>
            <person name="Suda W."/>
            <person name="Oshida Y."/>
            <person name="Kitamura K."/>
            <person name="Iida Y."/>
            <person name="Hattori M."/>
            <person name="Ohkuma M."/>
        </authorList>
    </citation>
    <scope>NUCLEOTIDE SEQUENCE [LARGE SCALE GENOMIC DNA]</scope>
    <source>
        <strain evidence="2 3">JCM 16418</strain>
    </source>
</reference>
<dbReference type="RefSeq" id="WP_242403916.1">
    <property type="nucleotide sequence ID" value="NZ_BAVZ01000019.1"/>
</dbReference>
<accession>W7YGV9</accession>
<dbReference type="eggNOG" id="COG2258">
    <property type="taxonomic scope" value="Bacteria"/>
</dbReference>
<keyword evidence="3" id="KW-1185">Reference proteome</keyword>
<dbReference type="STRING" id="1236976.JCM16418_4322"/>
<dbReference type="PANTHER" id="PTHR30212">
    <property type="entry name" value="PROTEIN YIIM"/>
    <property type="match status" value="1"/>
</dbReference>
<dbReference type="Proteomes" id="UP000019364">
    <property type="component" value="Unassembled WGS sequence"/>
</dbReference>
<dbReference type="InterPro" id="IPR052353">
    <property type="entry name" value="Benzoxazolinone_Detox_Enz"/>
</dbReference>
<proteinExistence type="predicted"/>
<evidence type="ECO:0000313" key="3">
    <source>
        <dbReference type="Proteomes" id="UP000019364"/>
    </source>
</evidence>
<evidence type="ECO:0000259" key="1">
    <source>
        <dbReference type="PROSITE" id="PS51340"/>
    </source>
</evidence>
<dbReference type="PANTHER" id="PTHR30212:SF2">
    <property type="entry name" value="PROTEIN YIIM"/>
    <property type="match status" value="1"/>
</dbReference>
<feature type="domain" description="MOSC" evidence="1">
    <location>
        <begin position="33"/>
        <end position="167"/>
    </location>
</feature>
<sequence length="222" mass="24825">MSTNTYRLLSINVGKPVTVEYLGKPLTTGIHKKPVQESIQVGFTQMDGDAQADLRFHGGPDKAICVYPYEHYAYWEQELGLKLDYAAFGENLTVTGFLEPEVYIGDEFEIGDVVVQVSQPRFPCYKISSKHGVKNFPMLILNNGFSGFYLRVLQEGSMDMASPIVRRKSDPQQVSVRAVLEQLALGSKQADHDQLRRMLAVDALADSVREKFEGWLSESASV</sequence>
<dbReference type="InterPro" id="IPR005302">
    <property type="entry name" value="MoCF_Sase_C"/>
</dbReference>
<comment type="caution">
    <text evidence="2">The sequence shown here is derived from an EMBL/GenBank/DDBJ whole genome shotgun (WGS) entry which is preliminary data.</text>
</comment>
<dbReference type="GO" id="GO:0030151">
    <property type="term" value="F:molybdenum ion binding"/>
    <property type="evidence" value="ECO:0007669"/>
    <property type="project" value="InterPro"/>
</dbReference>
<gene>
    <name evidence="2" type="ORF">JCM16418_4322</name>
</gene>
<evidence type="ECO:0000313" key="2">
    <source>
        <dbReference type="EMBL" id="GAF10145.1"/>
    </source>
</evidence>
<dbReference type="EMBL" id="BAVZ01000019">
    <property type="protein sequence ID" value="GAF10145.1"/>
    <property type="molecule type" value="Genomic_DNA"/>
</dbReference>
<dbReference type="PROSITE" id="PS51340">
    <property type="entry name" value="MOSC"/>
    <property type="match status" value="1"/>
</dbReference>
<dbReference type="InterPro" id="IPR005163">
    <property type="entry name" value="Tri_helical_YiiM-like"/>
</dbReference>
<dbReference type="Pfam" id="PF03473">
    <property type="entry name" value="MOSC"/>
    <property type="match status" value="1"/>
</dbReference>
<organism evidence="2 3">
    <name type="scientific">Paenibacillus pini JCM 16418</name>
    <dbReference type="NCBI Taxonomy" id="1236976"/>
    <lineage>
        <taxon>Bacteria</taxon>
        <taxon>Bacillati</taxon>
        <taxon>Bacillota</taxon>
        <taxon>Bacilli</taxon>
        <taxon>Bacillales</taxon>
        <taxon>Paenibacillaceae</taxon>
        <taxon>Paenibacillus</taxon>
    </lineage>
</organism>
<dbReference type="GO" id="GO:0030170">
    <property type="term" value="F:pyridoxal phosphate binding"/>
    <property type="evidence" value="ECO:0007669"/>
    <property type="project" value="InterPro"/>
</dbReference>
<dbReference type="SUPFAM" id="SSF50800">
    <property type="entry name" value="PK beta-barrel domain-like"/>
    <property type="match status" value="1"/>
</dbReference>
<dbReference type="InterPro" id="IPR011037">
    <property type="entry name" value="Pyrv_Knase-like_insert_dom_sf"/>
</dbReference>